<dbReference type="KEGG" id="naer:MJ1_0338"/>
<organism evidence="2 3">
    <name type="scientific">Nanobdella aerobiophila</name>
    <dbReference type="NCBI Taxonomy" id="2586965"/>
    <lineage>
        <taxon>Archaea</taxon>
        <taxon>Nanobdellota</taxon>
        <taxon>Nanobdellia</taxon>
        <taxon>Nanobdellales</taxon>
        <taxon>Nanobdellaceae</taxon>
        <taxon>Nanobdella</taxon>
    </lineage>
</organism>
<dbReference type="RefSeq" id="WP_258393533.1">
    <property type="nucleotide sequence ID" value="NZ_AP019769.1"/>
</dbReference>
<keyword evidence="1" id="KW-0472">Membrane</keyword>
<gene>
    <name evidence="2" type="ORF">MJ1_0338</name>
</gene>
<sequence>MNDKEDDRVYISKAYAIVRDSFTKAGLDLLLDRADSIFDGLELLDSNKMIIDGLSNILEGKEDGGELLVEGLSLSEIGNVSYYLVKSYEKLNRKFDKNAFLTLYEGFSFFLSYISSYIVPNEELSFEKLVDMTLFTSYSSETLSSYLLSRYILNERYKSKLLEKDILDARINSTKITWIFKRFATTYYKSNDDIKDIRQIFNALSDMSILNIPILLISSFFEKNNVKISEDFPYFANYLAGISLGYIKDGEKYISDLINLYKEFNKDDIEMNYIRYAKILYEIFENPEIKGNKYIRNLMSRGGDSNP</sequence>
<evidence type="ECO:0000313" key="2">
    <source>
        <dbReference type="EMBL" id="BBL45503.1"/>
    </source>
</evidence>
<dbReference type="EMBL" id="AP019769">
    <property type="protein sequence ID" value="BBL45503.1"/>
    <property type="molecule type" value="Genomic_DNA"/>
</dbReference>
<accession>A0A915SK91</accession>
<feature type="transmembrane region" description="Helical" evidence="1">
    <location>
        <begin position="99"/>
        <end position="120"/>
    </location>
</feature>
<keyword evidence="1" id="KW-0812">Transmembrane</keyword>
<name>A0A915SK91_9ARCH</name>
<proteinExistence type="predicted"/>
<dbReference type="AlphaFoldDB" id="A0A915SK91"/>
<reference evidence="3" key="1">
    <citation type="journal article" date="2022" name="Int. J. Syst. Evol. Microbiol.">
        <title>Nanobdella aerobiophila gen. nov., sp. nov., a thermoacidophilic, obligate ectosymbiotic archaeon, and proposal of Nanobdellaceae fam. nov., Nanobdellales ord. nov. and Nanobdellia class. nov.</title>
        <authorList>
            <person name="Kato S."/>
            <person name="Ogasawara A."/>
            <person name="Itoh T."/>
            <person name="Sakai H.D."/>
            <person name="Shimizu M."/>
            <person name="Yuki M."/>
            <person name="Kaneko M."/>
            <person name="Takashina T."/>
            <person name="Ohkuma M."/>
        </authorList>
    </citation>
    <scope>NUCLEOTIDE SEQUENCE [LARGE SCALE GENOMIC DNA]</scope>
    <source>
        <strain evidence="3">MJ1</strain>
    </source>
</reference>
<protein>
    <submittedName>
        <fullName evidence="2">Uncharacterized protein</fullName>
    </submittedName>
</protein>
<keyword evidence="1" id="KW-1133">Transmembrane helix</keyword>
<evidence type="ECO:0000313" key="3">
    <source>
        <dbReference type="Proteomes" id="UP001055553"/>
    </source>
</evidence>
<evidence type="ECO:0000256" key="1">
    <source>
        <dbReference type="SAM" id="Phobius"/>
    </source>
</evidence>
<keyword evidence="3" id="KW-1185">Reference proteome</keyword>
<dbReference type="Proteomes" id="UP001055553">
    <property type="component" value="Chromosome"/>
</dbReference>
<dbReference type="GeneID" id="74568289"/>